<reference evidence="2 3" key="1">
    <citation type="journal article" date="2011" name="Plasmid">
        <title>Streptomyces turgidiscabies Car8 contains a modular pathogenicity island that shares virulence genes with other actinobacterial plant pathogens.</title>
        <authorList>
            <person name="Huguet-Tapia J.C."/>
            <person name="Badger J.H."/>
            <person name="Loria R."/>
            <person name="Pettis G.S."/>
        </authorList>
    </citation>
    <scope>NUCLEOTIDE SEQUENCE [LARGE SCALE GENOMIC DNA]</scope>
    <source>
        <strain evidence="2 3">Car8</strain>
    </source>
</reference>
<evidence type="ECO:0000313" key="2">
    <source>
        <dbReference type="EMBL" id="ELP71287.1"/>
    </source>
</evidence>
<evidence type="ECO:0000256" key="1">
    <source>
        <dbReference type="SAM" id="MobiDB-lite"/>
    </source>
</evidence>
<feature type="region of interest" description="Disordered" evidence="1">
    <location>
        <begin position="173"/>
        <end position="219"/>
    </location>
</feature>
<comment type="caution">
    <text evidence="2">The sequence shown here is derived from an EMBL/GenBank/DDBJ whole genome shotgun (WGS) entry which is preliminary data.</text>
</comment>
<dbReference type="PATRIC" id="fig|698760.3.peg.93"/>
<feature type="region of interest" description="Disordered" evidence="1">
    <location>
        <begin position="1"/>
        <end position="23"/>
    </location>
</feature>
<keyword evidence="3" id="KW-1185">Reference proteome</keyword>
<accession>L7FIX5</accession>
<feature type="region of interest" description="Disordered" evidence="1">
    <location>
        <begin position="50"/>
        <end position="69"/>
    </location>
</feature>
<organism evidence="2 3">
    <name type="scientific">Streptomyces turgidiscabies (strain Car8)</name>
    <dbReference type="NCBI Taxonomy" id="698760"/>
    <lineage>
        <taxon>Bacteria</taxon>
        <taxon>Bacillati</taxon>
        <taxon>Actinomycetota</taxon>
        <taxon>Actinomycetes</taxon>
        <taxon>Kitasatosporales</taxon>
        <taxon>Streptomycetaceae</taxon>
        <taxon>Streptomyces</taxon>
    </lineage>
</organism>
<dbReference type="GeneID" id="97405865"/>
<protein>
    <submittedName>
        <fullName evidence="2">Uncharacterized protein</fullName>
    </submittedName>
</protein>
<gene>
    <name evidence="2" type="ORF">STRTUCAR8_02043</name>
</gene>
<dbReference type="EMBL" id="AEJB01000007">
    <property type="protein sequence ID" value="ELP71287.1"/>
    <property type="molecule type" value="Genomic_DNA"/>
</dbReference>
<dbReference type="Proteomes" id="UP000010931">
    <property type="component" value="Unassembled WGS sequence"/>
</dbReference>
<proteinExistence type="predicted"/>
<evidence type="ECO:0000313" key="3">
    <source>
        <dbReference type="Proteomes" id="UP000010931"/>
    </source>
</evidence>
<sequence length="219" mass="22233">METAAAHARRSPHGSPLPVRPPVAGEMDAPLAVFVGRQFAAALSEGLRRSMGTGTARPDATAPAVPSPACPTTGEGALLAAHAGEILARFGARLHDAPGVTAPERGRVTVWARQVLGAAGPTGAERVGATAPWKALAGSLLIETAVDVLPAASPDVTEAIGALARAVRLTGTGEPLQGLPSNSRLPDEATQAPTLTRRAPGPPSGRTTGIRRRESDGRL</sequence>
<dbReference type="RefSeq" id="WP_006373375.1">
    <property type="nucleotide sequence ID" value="NZ_AEJB01000007.1"/>
</dbReference>
<dbReference type="AlphaFoldDB" id="L7FIX5"/>
<name>L7FIX5_STRT8</name>
<dbReference type="STRING" id="85558.T45_06369"/>